<evidence type="ECO:0000256" key="4">
    <source>
        <dbReference type="ARBA" id="ARBA00023136"/>
    </source>
</evidence>
<dbReference type="AlphaFoldDB" id="A0A3L6S7Y4"/>
<comment type="caution">
    <text evidence="7">The sequence shown here is derived from an EMBL/GenBank/DDBJ whole genome shotgun (WGS) entry which is preliminary data.</text>
</comment>
<organism evidence="7 8">
    <name type="scientific">Panicum miliaceum</name>
    <name type="common">Proso millet</name>
    <name type="synonym">Broomcorn millet</name>
    <dbReference type="NCBI Taxonomy" id="4540"/>
    <lineage>
        <taxon>Eukaryota</taxon>
        <taxon>Viridiplantae</taxon>
        <taxon>Streptophyta</taxon>
        <taxon>Embryophyta</taxon>
        <taxon>Tracheophyta</taxon>
        <taxon>Spermatophyta</taxon>
        <taxon>Magnoliopsida</taxon>
        <taxon>Liliopsida</taxon>
        <taxon>Poales</taxon>
        <taxon>Poaceae</taxon>
        <taxon>PACMAD clade</taxon>
        <taxon>Panicoideae</taxon>
        <taxon>Panicodae</taxon>
        <taxon>Paniceae</taxon>
        <taxon>Panicinae</taxon>
        <taxon>Panicum</taxon>
        <taxon>Panicum sect. Panicum</taxon>
    </lineage>
</organism>
<keyword evidence="8" id="KW-1185">Reference proteome</keyword>
<proteinExistence type="predicted"/>
<evidence type="ECO:0000256" key="3">
    <source>
        <dbReference type="ARBA" id="ARBA00022989"/>
    </source>
</evidence>
<feature type="domain" description="Sugar phosphate transporter" evidence="6">
    <location>
        <begin position="144"/>
        <end position="410"/>
    </location>
</feature>
<dbReference type="STRING" id="4540.A0A3L6S7Y4"/>
<feature type="transmembrane region" description="Helical" evidence="5">
    <location>
        <begin position="136"/>
        <end position="157"/>
    </location>
</feature>
<evidence type="ECO:0000256" key="5">
    <source>
        <dbReference type="SAM" id="Phobius"/>
    </source>
</evidence>
<accession>A0A3L6S7Y4</accession>
<dbReference type="GO" id="GO:0016020">
    <property type="term" value="C:membrane"/>
    <property type="evidence" value="ECO:0007669"/>
    <property type="project" value="UniProtKB-SubCell"/>
</dbReference>
<evidence type="ECO:0000313" key="8">
    <source>
        <dbReference type="Proteomes" id="UP000275267"/>
    </source>
</evidence>
<dbReference type="Proteomes" id="UP000275267">
    <property type="component" value="Unassembled WGS sequence"/>
</dbReference>
<keyword evidence="4 5" id="KW-0472">Membrane</keyword>
<feature type="transmembrane region" description="Helical" evidence="5">
    <location>
        <begin position="398"/>
        <end position="415"/>
    </location>
</feature>
<dbReference type="EMBL" id="PQIB02000005">
    <property type="protein sequence ID" value="RLN16373.1"/>
    <property type="molecule type" value="Genomic_DNA"/>
</dbReference>
<keyword evidence="2 5" id="KW-0812">Transmembrane</keyword>
<name>A0A3L6S7Y4_PANMI</name>
<evidence type="ECO:0000256" key="1">
    <source>
        <dbReference type="ARBA" id="ARBA00004141"/>
    </source>
</evidence>
<feature type="transmembrane region" description="Helical" evidence="5">
    <location>
        <begin position="201"/>
        <end position="220"/>
    </location>
</feature>
<sequence>MGSIIAGAVSMSVEFRSECDDIEEAKSPSNTSVAAVAVKNADASVYKIIHGYLKQKNNSIIRVAADVARKAASNKYTDNFSTPLYLSALHSWGEKEMRDRSFALRVVSRLSRKTSDVFDTLIQQQQSKWGNKTGPLLSGICYCIASCSMILLNKVVLSSYNFDAGISLMLYQNFVCVVILLILELFRVITTEELTWKLIKVWIPVNLIFIGMLVTGMYSLKYINVAMVTILKNMTNIITAIGELYMFRKGQNKKVWAALFLMIVSAVCGGITDLSFHLIGYTWQILNCFLTAGYSLTLRRLMDTAKQSTKSGSLNEVSMVLLNNALSIPFAIILVVIFDEWEYVCQAEVIREPMFWVVATASGLLGLAISFSSVWFLHQTGPTTYSLVGSLNKIPISVAGILLFNVPVFLLGYSLQRQKCPKTVLSKCGCNMKSSCGSSAYQLYRDMTESILSRMPPPS</sequence>
<feature type="transmembrane region" description="Helical" evidence="5">
    <location>
        <begin position="317"/>
        <end position="338"/>
    </location>
</feature>
<keyword evidence="3 5" id="KW-1133">Transmembrane helix</keyword>
<dbReference type="OrthoDB" id="417037at2759"/>
<protein>
    <recommendedName>
        <fullName evidence="6">Sugar phosphate transporter domain-containing protein</fullName>
    </recommendedName>
</protein>
<dbReference type="PANTHER" id="PTHR11132">
    <property type="entry name" value="SOLUTE CARRIER FAMILY 35"/>
    <property type="match status" value="1"/>
</dbReference>
<feature type="transmembrane region" description="Helical" evidence="5">
    <location>
        <begin position="169"/>
        <end position="189"/>
    </location>
</feature>
<dbReference type="InterPro" id="IPR050186">
    <property type="entry name" value="TPT_transporter"/>
</dbReference>
<evidence type="ECO:0000256" key="2">
    <source>
        <dbReference type="ARBA" id="ARBA00022692"/>
    </source>
</evidence>
<gene>
    <name evidence="7" type="ORF">C2845_PM02G42740</name>
</gene>
<feature type="transmembrane region" description="Helical" evidence="5">
    <location>
        <begin position="354"/>
        <end position="377"/>
    </location>
</feature>
<feature type="transmembrane region" description="Helical" evidence="5">
    <location>
        <begin position="254"/>
        <end position="272"/>
    </location>
</feature>
<comment type="subcellular location">
    <subcellularLocation>
        <location evidence="1">Membrane</location>
        <topology evidence="1">Multi-pass membrane protein</topology>
    </subcellularLocation>
</comment>
<reference evidence="8" key="1">
    <citation type="journal article" date="2019" name="Nat. Commun.">
        <title>The genome of broomcorn millet.</title>
        <authorList>
            <person name="Zou C."/>
            <person name="Miki D."/>
            <person name="Li D."/>
            <person name="Tang Q."/>
            <person name="Xiao L."/>
            <person name="Rajput S."/>
            <person name="Deng P."/>
            <person name="Jia W."/>
            <person name="Huang R."/>
            <person name="Zhang M."/>
            <person name="Sun Y."/>
            <person name="Hu J."/>
            <person name="Fu X."/>
            <person name="Schnable P.S."/>
            <person name="Li F."/>
            <person name="Zhang H."/>
            <person name="Feng B."/>
            <person name="Zhu X."/>
            <person name="Liu R."/>
            <person name="Schnable J.C."/>
            <person name="Zhu J.-K."/>
            <person name="Zhang H."/>
        </authorList>
    </citation>
    <scope>NUCLEOTIDE SEQUENCE [LARGE SCALE GENOMIC DNA]</scope>
</reference>
<evidence type="ECO:0000259" key="6">
    <source>
        <dbReference type="Pfam" id="PF03151"/>
    </source>
</evidence>
<dbReference type="Pfam" id="PF03151">
    <property type="entry name" value="TPT"/>
    <property type="match status" value="1"/>
</dbReference>
<dbReference type="InterPro" id="IPR004853">
    <property type="entry name" value="Sugar_P_trans_dom"/>
</dbReference>
<evidence type="ECO:0000313" key="7">
    <source>
        <dbReference type="EMBL" id="RLN16373.1"/>
    </source>
</evidence>